<keyword evidence="4 7" id="KW-0963">Cytoplasm</keyword>
<accession>A0A2V4VQG3</accession>
<keyword evidence="10" id="KW-1185">Reference proteome</keyword>
<sequence length="270" mass="28532">MKAWVIGNWKQNPAASQDVDTLLESLLTAIDDGAKASTELSNSHCNLMVAPSCIHLAAVSTRLKGTPILCAAQNISAHSASTGAYTGDCSAQQVADTGAMWTLLGHSERRQYHQESNECLLQKMTHALAQELGVVLCIGETQTQYDANQTLEVIDGQLSVIKDLLVQQPDIAASLSDRLIIAYEPVWAIGTGKVPTVTEVSKTHQHIKQTVAGFADSLNEMTVLYGGSVNADNADSFAADSMINGALVGGASLKAESFLAIANAFSRAST</sequence>
<dbReference type="PROSITE" id="PS51440">
    <property type="entry name" value="TIM_2"/>
    <property type="match status" value="1"/>
</dbReference>
<dbReference type="SUPFAM" id="SSF51351">
    <property type="entry name" value="Triosephosphate isomerase (TIM)"/>
    <property type="match status" value="1"/>
</dbReference>
<dbReference type="GO" id="GO:0019563">
    <property type="term" value="P:glycerol catabolic process"/>
    <property type="evidence" value="ECO:0007669"/>
    <property type="project" value="TreeGrafter"/>
</dbReference>
<proteinExistence type="inferred from homology"/>
<comment type="function">
    <text evidence="7">Involved in the gluconeogenesis. Catalyzes stereospecifically the conversion of dihydroxyacetone phosphate (DHAP) to D-glyceraldehyde-3-phosphate (G3P).</text>
</comment>
<keyword evidence="3 7" id="KW-0312">Gluconeogenesis</keyword>
<dbReference type="HAMAP" id="MF_00147_B">
    <property type="entry name" value="TIM_B"/>
    <property type="match status" value="1"/>
</dbReference>
<evidence type="ECO:0000256" key="6">
    <source>
        <dbReference type="ARBA" id="ARBA00023235"/>
    </source>
</evidence>
<dbReference type="InterPro" id="IPR035990">
    <property type="entry name" value="TIM_sf"/>
</dbReference>
<feature type="binding site" evidence="7">
    <location>
        <begin position="249"/>
        <end position="250"/>
    </location>
    <ligand>
        <name>substrate</name>
    </ligand>
</feature>
<comment type="caution">
    <text evidence="9">The sequence shown here is derived from an EMBL/GenBank/DDBJ whole genome shotgun (WGS) entry which is preliminary data.</text>
</comment>
<feature type="binding site" evidence="7">
    <location>
        <position position="190"/>
    </location>
    <ligand>
        <name>substrate</name>
    </ligand>
</feature>
<dbReference type="GO" id="GO:0005829">
    <property type="term" value="C:cytosol"/>
    <property type="evidence" value="ECO:0007669"/>
    <property type="project" value="TreeGrafter"/>
</dbReference>
<dbReference type="UniPathway" id="UPA00109">
    <property type="reaction ID" value="UER00189"/>
</dbReference>
<feature type="binding site" evidence="7">
    <location>
        <begin position="8"/>
        <end position="10"/>
    </location>
    <ligand>
        <name>substrate</name>
    </ligand>
</feature>
<evidence type="ECO:0000256" key="8">
    <source>
        <dbReference type="RuleBase" id="RU363013"/>
    </source>
</evidence>
<dbReference type="InterPro" id="IPR000652">
    <property type="entry name" value="Triosephosphate_isomerase"/>
</dbReference>
<dbReference type="InterPro" id="IPR022896">
    <property type="entry name" value="TrioseP_Isoase_bac/euk"/>
</dbReference>
<dbReference type="OrthoDB" id="9809429at2"/>
<dbReference type="EC" id="5.3.1.1" evidence="7 8"/>
<comment type="subcellular location">
    <subcellularLocation>
        <location evidence="7 8">Cytoplasm</location>
    </subcellularLocation>
</comment>
<name>A0A2V4VQG3_9GAMM</name>
<evidence type="ECO:0000313" key="10">
    <source>
        <dbReference type="Proteomes" id="UP000247746"/>
    </source>
</evidence>
<dbReference type="Gene3D" id="3.20.20.70">
    <property type="entry name" value="Aldolase class I"/>
    <property type="match status" value="1"/>
</dbReference>
<evidence type="ECO:0000256" key="2">
    <source>
        <dbReference type="ARBA" id="ARBA00007422"/>
    </source>
</evidence>
<feature type="active site" description="Electrophile" evidence="7">
    <location>
        <position position="106"/>
    </location>
</feature>
<dbReference type="PANTHER" id="PTHR21139:SF42">
    <property type="entry name" value="TRIOSEPHOSPHATE ISOMERASE"/>
    <property type="match status" value="1"/>
</dbReference>
<dbReference type="GO" id="GO:0004807">
    <property type="term" value="F:triose-phosphate isomerase activity"/>
    <property type="evidence" value="ECO:0007669"/>
    <property type="project" value="UniProtKB-UniRule"/>
</dbReference>
<dbReference type="RefSeq" id="WP_110922074.1">
    <property type="nucleotide sequence ID" value="NZ_QJSU01000001.1"/>
</dbReference>
<dbReference type="CDD" id="cd00311">
    <property type="entry name" value="TIM"/>
    <property type="match status" value="1"/>
</dbReference>
<protein>
    <recommendedName>
        <fullName evidence="7 8">Triosephosphate isomerase</fullName>
        <shortName evidence="7">TIM</shortName>
        <shortName evidence="7">TPI</shortName>
        <ecNumber evidence="7 8">5.3.1.1</ecNumber>
    </recommendedName>
    <alternativeName>
        <fullName evidence="7">Triose-phosphate isomerase</fullName>
    </alternativeName>
</protein>
<comment type="catalytic activity">
    <reaction evidence="7 8">
        <text>D-glyceraldehyde 3-phosphate = dihydroxyacetone phosphate</text>
        <dbReference type="Rhea" id="RHEA:18585"/>
        <dbReference type="ChEBI" id="CHEBI:57642"/>
        <dbReference type="ChEBI" id="CHEBI:59776"/>
        <dbReference type="EC" id="5.3.1.1"/>
    </reaction>
</comment>
<organism evidence="9 10">
    <name type="scientific">Psychrobacter fozii</name>
    <dbReference type="NCBI Taxonomy" id="198480"/>
    <lineage>
        <taxon>Bacteria</taxon>
        <taxon>Pseudomonadati</taxon>
        <taxon>Pseudomonadota</taxon>
        <taxon>Gammaproteobacteria</taxon>
        <taxon>Moraxellales</taxon>
        <taxon>Moraxellaceae</taxon>
        <taxon>Psychrobacter</taxon>
    </lineage>
</organism>
<dbReference type="EMBL" id="QJSU01000001">
    <property type="protein sequence ID" value="PYE41115.1"/>
    <property type="molecule type" value="Genomic_DNA"/>
</dbReference>
<feature type="active site" description="Proton acceptor" evidence="7">
    <location>
        <position position="184"/>
    </location>
</feature>
<dbReference type="GO" id="GO:0006094">
    <property type="term" value="P:gluconeogenesis"/>
    <property type="evidence" value="ECO:0007669"/>
    <property type="project" value="UniProtKB-UniRule"/>
</dbReference>
<dbReference type="GO" id="GO:0046166">
    <property type="term" value="P:glyceraldehyde-3-phosphate biosynthetic process"/>
    <property type="evidence" value="ECO:0007669"/>
    <property type="project" value="TreeGrafter"/>
</dbReference>
<dbReference type="UniPathway" id="UPA00138"/>
<comment type="pathway">
    <text evidence="1">Carbohydrate metabolism; erythritol degradation.</text>
</comment>
<gene>
    <name evidence="7" type="primary">tpiA</name>
    <name evidence="9" type="ORF">DFP82_101438</name>
</gene>
<dbReference type="GO" id="GO:0006096">
    <property type="term" value="P:glycolytic process"/>
    <property type="evidence" value="ECO:0007669"/>
    <property type="project" value="UniProtKB-UniRule"/>
</dbReference>
<dbReference type="NCBIfam" id="TIGR00419">
    <property type="entry name" value="tim"/>
    <property type="match status" value="1"/>
</dbReference>
<comment type="similarity">
    <text evidence="2 7 8">Belongs to the triosephosphate isomerase family.</text>
</comment>
<dbReference type="AlphaFoldDB" id="A0A2V4VQG3"/>
<dbReference type="PANTHER" id="PTHR21139">
    <property type="entry name" value="TRIOSEPHOSPHATE ISOMERASE"/>
    <property type="match status" value="1"/>
</dbReference>
<feature type="binding site" evidence="7">
    <location>
        <position position="228"/>
    </location>
    <ligand>
        <name>substrate</name>
    </ligand>
</feature>
<dbReference type="InterPro" id="IPR020861">
    <property type="entry name" value="Triosephosphate_isomerase_AS"/>
</dbReference>
<comment type="pathway">
    <text evidence="7 8">Carbohydrate degradation; glycolysis; D-glyceraldehyde 3-phosphate from glycerone phosphate: step 1/1.</text>
</comment>
<evidence type="ECO:0000256" key="3">
    <source>
        <dbReference type="ARBA" id="ARBA00022432"/>
    </source>
</evidence>
<comment type="subunit">
    <text evidence="7 8">Homodimer.</text>
</comment>
<dbReference type="InterPro" id="IPR013785">
    <property type="entry name" value="Aldolase_TIM"/>
</dbReference>
<dbReference type="PROSITE" id="PS00171">
    <property type="entry name" value="TIM_1"/>
    <property type="match status" value="1"/>
</dbReference>
<keyword evidence="6 7" id="KW-0413">Isomerase</keyword>
<evidence type="ECO:0000256" key="1">
    <source>
        <dbReference type="ARBA" id="ARBA00004939"/>
    </source>
</evidence>
<evidence type="ECO:0000313" key="9">
    <source>
        <dbReference type="EMBL" id="PYE41115.1"/>
    </source>
</evidence>
<evidence type="ECO:0000256" key="7">
    <source>
        <dbReference type="HAMAP-Rule" id="MF_00147"/>
    </source>
</evidence>
<reference evidence="9 10" key="1">
    <citation type="submission" date="2018-06" db="EMBL/GenBank/DDBJ databases">
        <title>Genomic Encyclopedia of Type Strains, Phase III (KMG-III): the genomes of soil and plant-associated and newly described type strains.</title>
        <authorList>
            <person name="Whitman W."/>
        </authorList>
    </citation>
    <scope>NUCLEOTIDE SEQUENCE [LARGE SCALE GENOMIC DNA]</scope>
    <source>
        <strain evidence="9 10">CECT 5889</strain>
    </source>
</reference>
<dbReference type="Pfam" id="PF00121">
    <property type="entry name" value="TIM"/>
    <property type="match status" value="1"/>
</dbReference>
<evidence type="ECO:0000256" key="4">
    <source>
        <dbReference type="ARBA" id="ARBA00022490"/>
    </source>
</evidence>
<keyword evidence="5 7" id="KW-0324">Glycolysis</keyword>
<evidence type="ECO:0000256" key="5">
    <source>
        <dbReference type="ARBA" id="ARBA00023152"/>
    </source>
</evidence>
<dbReference type="Proteomes" id="UP000247746">
    <property type="component" value="Unassembled WGS sequence"/>
</dbReference>
<comment type="pathway">
    <text evidence="7 8">Carbohydrate biosynthesis; gluconeogenesis.</text>
</comment>